<dbReference type="Pfam" id="PF23568">
    <property type="entry name" value="ARM_LIN"/>
    <property type="match status" value="1"/>
</dbReference>
<reference evidence="3" key="1">
    <citation type="submission" date="2017-07" db="EMBL/GenBank/DDBJ databases">
        <title>Taro Niue Genome Assembly and Annotation.</title>
        <authorList>
            <person name="Atibalentja N."/>
            <person name="Keating K."/>
            <person name="Fields C.J."/>
        </authorList>
    </citation>
    <scope>NUCLEOTIDE SEQUENCE</scope>
    <source>
        <strain evidence="3">Niue_2</strain>
        <tissue evidence="3">Leaf</tissue>
    </source>
</reference>
<accession>A0A843WQZ3</accession>
<proteinExistence type="predicted"/>
<feature type="region of interest" description="Disordered" evidence="1">
    <location>
        <begin position="49"/>
        <end position="117"/>
    </location>
</feature>
<dbReference type="Proteomes" id="UP000652761">
    <property type="component" value="Unassembled WGS sequence"/>
</dbReference>
<dbReference type="EMBL" id="NMUH01005860">
    <property type="protein sequence ID" value="MQM13863.1"/>
    <property type="molecule type" value="Genomic_DNA"/>
</dbReference>
<dbReference type="PANTHER" id="PTHR35549:SF1">
    <property type="entry name" value="OS04G0584500 PROTEIN"/>
    <property type="match status" value="1"/>
</dbReference>
<organism evidence="3 4">
    <name type="scientific">Colocasia esculenta</name>
    <name type="common">Wild taro</name>
    <name type="synonym">Arum esculentum</name>
    <dbReference type="NCBI Taxonomy" id="4460"/>
    <lineage>
        <taxon>Eukaryota</taxon>
        <taxon>Viridiplantae</taxon>
        <taxon>Streptophyta</taxon>
        <taxon>Embryophyta</taxon>
        <taxon>Tracheophyta</taxon>
        <taxon>Spermatophyta</taxon>
        <taxon>Magnoliopsida</taxon>
        <taxon>Liliopsida</taxon>
        <taxon>Araceae</taxon>
        <taxon>Aroideae</taxon>
        <taxon>Colocasieae</taxon>
        <taxon>Colocasia</taxon>
    </lineage>
</organism>
<evidence type="ECO:0000313" key="4">
    <source>
        <dbReference type="Proteomes" id="UP000652761"/>
    </source>
</evidence>
<keyword evidence="4" id="KW-1185">Reference proteome</keyword>
<dbReference type="PANTHER" id="PTHR35549">
    <property type="entry name" value="OS04G0584500 PROTEIN"/>
    <property type="match status" value="1"/>
</dbReference>
<comment type="caution">
    <text evidence="3">The sequence shown here is derived from an EMBL/GenBank/DDBJ whole genome shotgun (WGS) entry which is preliminary data.</text>
</comment>
<sequence>MASLQELLADDGFKKREPRPEARLLQGFADGEREFGNRAISMPLIHHGHGKTSFLPSADPRPGEVKTRASKSLPRRKSPAVWSQEDVKDMPGFNGGNFNAKLHSRRPHSLKDTAGADTPLDEAATRALISILNDHIRWFFEDENFRLLLRQKCYYCVRFRENGGEDNEDDGGAKLGDAIKVIDRSVQEFPDPTDLKRSHAQLSSIITGPSTSSDQRGGFTSGVSPRSRRLSACVHLYLSIIYKMMKKDTASAEHLLQVFCDAPFEARSILLRDLWGSLLLPHLRHLKAWYVEEAEGVSDTPCRGTKIKLLKRVYSDSLDKGTYQIAAYYKGWVRRRLEAPSYPSVCVPSPSLFVASKGGSGSQLGIASPRSPASSSRPLISKKLYESIFDRSREQDVDSEQDCKRMEGELWDEKADETGH</sequence>
<evidence type="ECO:0000256" key="1">
    <source>
        <dbReference type="SAM" id="MobiDB-lite"/>
    </source>
</evidence>
<feature type="region of interest" description="Disordered" evidence="1">
    <location>
        <begin position="1"/>
        <end position="21"/>
    </location>
</feature>
<gene>
    <name evidence="3" type="ORF">Taro_046795</name>
</gene>
<feature type="domain" description="Putative E3 ubiquitin-protein ligase LIN N-terminal" evidence="2">
    <location>
        <begin position="124"/>
        <end position="349"/>
    </location>
</feature>
<protein>
    <recommendedName>
        <fullName evidence="2">Putative E3 ubiquitin-protein ligase LIN N-terminal domain-containing protein</fullName>
    </recommendedName>
</protein>
<dbReference type="AlphaFoldDB" id="A0A843WQZ3"/>
<dbReference type="OrthoDB" id="10064100at2759"/>
<name>A0A843WQZ3_COLES</name>
<evidence type="ECO:0000313" key="3">
    <source>
        <dbReference type="EMBL" id="MQM13863.1"/>
    </source>
</evidence>
<evidence type="ECO:0000259" key="2">
    <source>
        <dbReference type="Pfam" id="PF23568"/>
    </source>
</evidence>
<dbReference type="InterPro" id="IPR056512">
    <property type="entry name" value="LIN_N"/>
</dbReference>
<feature type="compositionally biased region" description="Basic and acidic residues" evidence="1">
    <location>
        <begin position="11"/>
        <end position="21"/>
    </location>
</feature>
<feature type="region of interest" description="Disordered" evidence="1">
    <location>
        <begin position="391"/>
        <end position="420"/>
    </location>
</feature>